<proteinExistence type="predicted"/>
<dbReference type="eggNOG" id="KOG4784">
    <property type="taxonomic scope" value="Eukaryota"/>
</dbReference>
<dbReference type="InterPro" id="IPR019193">
    <property type="entry name" value="UBQ-conj_enz_E2-bd_prot"/>
</dbReference>
<organism evidence="1 2">
    <name type="scientific">Pestalotiopsis fici (strain W106-1 / CGMCC3.15140)</name>
    <dbReference type="NCBI Taxonomy" id="1229662"/>
    <lineage>
        <taxon>Eukaryota</taxon>
        <taxon>Fungi</taxon>
        <taxon>Dikarya</taxon>
        <taxon>Ascomycota</taxon>
        <taxon>Pezizomycotina</taxon>
        <taxon>Sordariomycetes</taxon>
        <taxon>Xylariomycetidae</taxon>
        <taxon>Amphisphaeriales</taxon>
        <taxon>Sporocadaceae</taxon>
        <taxon>Pestalotiopsis</taxon>
    </lineage>
</organism>
<dbReference type="GO" id="GO:0030332">
    <property type="term" value="F:cyclin binding"/>
    <property type="evidence" value="ECO:0007669"/>
    <property type="project" value="TreeGrafter"/>
</dbReference>
<dbReference type="HOGENOM" id="CLU_029122_1_1_1"/>
<dbReference type="EMBL" id="KI912109">
    <property type="protein sequence ID" value="ETS87496.1"/>
    <property type="molecule type" value="Genomic_DNA"/>
</dbReference>
<keyword evidence="2" id="KW-1185">Reference proteome</keyword>
<dbReference type="GO" id="GO:0061630">
    <property type="term" value="F:ubiquitin protein ligase activity"/>
    <property type="evidence" value="ECO:0007669"/>
    <property type="project" value="TreeGrafter"/>
</dbReference>
<dbReference type="InParanoid" id="W3XQF3"/>
<dbReference type="GO" id="GO:0043161">
    <property type="term" value="P:proteasome-mediated ubiquitin-dependent protein catabolic process"/>
    <property type="evidence" value="ECO:0007669"/>
    <property type="project" value="TreeGrafter"/>
</dbReference>
<dbReference type="GO" id="GO:0051865">
    <property type="term" value="P:protein autoubiquitination"/>
    <property type="evidence" value="ECO:0007669"/>
    <property type="project" value="TreeGrafter"/>
</dbReference>
<dbReference type="Proteomes" id="UP000030651">
    <property type="component" value="Unassembled WGS sequence"/>
</dbReference>
<dbReference type="GO" id="GO:0000209">
    <property type="term" value="P:protein polyubiquitination"/>
    <property type="evidence" value="ECO:0007669"/>
    <property type="project" value="TreeGrafter"/>
</dbReference>
<dbReference type="RefSeq" id="XP_007828096.1">
    <property type="nucleotide sequence ID" value="XM_007829905.1"/>
</dbReference>
<dbReference type="GO" id="GO:0005829">
    <property type="term" value="C:cytosol"/>
    <property type="evidence" value="ECO:0007669"/>
    <property type="project" value="TreeGrafter"/>
</dbReference>
<evidence type="ECO:0000313" key="1">
    <source>
        <dbReference type="EMBL" id="ETS87496.1"/>
    </source>
</evidence>
<dbReference type="PROSITE" id="PS51257">
    <property type="entry name" value="PROKAR_LIPOPROTEIN"/>
    <property type="match status" value="1"/>
</dbReference>
<name>W3XQF3_PESFW</name>
<dbReference type="Pfam" id="PF09814">
    <property type="entry name" value="HECT_2"/>
    <property type="match status" value="1"/>
</dbReference>
<dbReference type="PANTHER" id="PTHR31531:SF2">
    <property type="entry name" value="E3 UBIQUITIN-PROTEIN LIGASE E3D"/>
    <property type="match status" value="1"/>
</dbReference>
<dbReference type="OMA" id="QAMKVFY"/>
<evidence type="ECO:0008006" key="3">
    <source>
        <dbReference type="Google" id="ProtNLM"/>
    </source>
</evidence>
<evidence type="ECO:0000313" key="2">
    <source>
        <dbReference type="Proteomes" id="UP000030651"/>
    </source>
</evidence>
<dbReference type="FunCoup" id="W3XQF3">
    <property type="interactions" value="46"/>
</dbReference>
<dbReference type="PANTHER" id="PTHR31531">
    <property type="entry name" value="E3 UBIQUITIN-PROTEIN LIGASE E3D FAMILY MEMBER"/>
    <property type="match status" value="1"/>
</dbReference>
<dbReference type="GO" id="GO:0031624">
    <property type="term" value="F:ubiquitin conjugating enzyme binding"/>
    <property type="evidence" value="ECO:0007669"/>
    <property type="project" value="TreeGrafter"/>
</dbReference>
<dbReference type="GO" id="GO:0005634">
    <property type="term" value="C:nucleus"/>
    <property type="evidence" value="ECO:0007669"/>
    <property type="project" value="TreeGrafter"/>
</dbReference>
<dbReference type="GO" id="GO:0000151">
    <property type="term" value="C:ubiquitin ligase complex"/>
    <property type="evidence" value="ECO:0007669"/>
    <property type="project" value="TreeGrafter"/>
</dbReference>
<gene>
    <name evidence="1" type="ORF">PFICI_01324</name>
</gene>
<sequence>MSGPPRIVLYAELLSNIRQVSVGCSLSSACATTTEASLSPDGQQLTVRHEGEECAVQLPGKVSAPTKLPMQTRDSRNLSWRLPLAGAAPMRFIPPSQLDSQTVAWSASELPVGGIIKCRDCQAMVIGEGTINAWKDLPSENWAEMMEFWHCHKPDNADHDHLHGQTESEEHLAGRGYGANSRIAGKAGTGFVDLSSLLFLEKDCANLTPTETNTASKESSSSTKHGSPVTCSKCSSEIGAIHVETSSVTLYKWQVTISSPESKVDLQPQPTLANCVASMLASTLSRSGCSKSIILPIGASSSSLSQSGESLLHIWLFNGNISFTSSVVESKKPIPAVKVLYRFVTKAEADRLSDSITSDVQEITLPIPAVRGLRHLLERSNQWLPSGDRLFREWTVGLLEKWNA</sequence>
<dbReference type="GO" id="GO:0006513">
    <property type="term" value="P:protein monoubiquitination"/>
    <property type="evidence" value="ECO:0007669"/>
    <property type="project" value="TreeGrafter"/>
</dbReference>
<reference evidence="2" key="1">
    <citation type="journal article" date="2015" name="BMC Genomics">
        <title>Genomic and transcriptomic analysis of the endophytic fungus Pestalotiopsis fici reveals its lifestyle and high potential for synthesis of natural products.</title>
        <authorList>
            <person name="Wang X."/>
            <person name="Zhang X."/>
            <person name="Liu L."/>
            <person name="Xiang M."/>
            <person name="Wang W."/>
            <person name="Sun X."/>
            <person name="Che Y."/>
            <person name="Guo L."/>
            <person name="Liu G."/>
            <person name="Guo L."/>
            <person name="Wang C."/>
            <person name="Yin W.B."/>
            <person name="Stadler M."/>
            <person name="Zhang X."/>
            <person name="Liu X."/>
        </authorList>
    </citation>
    <scope>NUCLEOTIDE SEQUENCE [LARGE SCALE GENOMIC DNA]</scope>
    <source>
        <strain evidence="2">W106-1 / CGMCC3.15140</strain>
    </source>
</reference>
<dbReference type="KEGG" id="pfy:PFICI_01324"/>
<protein>
    <recommendedName>
        <fullName evidence="3">Ubiquitin-conjugating enzyme E2C-binding protein</fullName>
    </recommendedName>
</protein>
<dbReference type="AlphaFoldDB" id="W3XQF3"/>
<dbReference type="STRING" id="1229662.W3XQF3"/>
<dbReference type="GeneID" id="19266337"/>
<dbReference type="OrthoDB" id="66510at2759"/>
<accession>W3XQF3</accession>